<evidence type="ECO:0000313" key="6">
    <source>
        <dbReference type="EMBL" id="CAG7820770.1"/>
    </source>
</evidence>
<proteinExistence type="inferred from homology"/>
<protein>
    <recommendedName>
        <fullName evidence="8">Aquaporin</fullName>
    </recommendedName>
</protein>
<dbReference type="InterPro" id="IPR000425">
    <property type="entry name" value="MIP"/>
</dbReference>
<name>A0A8J2KT02_9HEXA</name>
<feature type="transmembrane region" description="Helical" evidence="5">
    <location>
        <begin position="153"/>
        <end position="171"/>
    </location>
</feature>
<evidence type="ECO:0000313" key="7">
    <source>
        <dbReference type="Proteomes" id="UP000708208"/>
    </source>
</evidence>
<feature type="region of interest" description="Disordered" evidence="4">
    <location>
        <begin position="272"/>
        <end position="342"/>
    </location>
</feature>
<reference evidence="6" key="1">
    <citation type="submission" date="2021-06" db="EMBL/GenBank/DDBJ databases">
        <authorList>
            <person name="Hodson N. C."/>
            <person name="Mongue J. A."/>
            <person name="Jaron S. K."/>
        </authorList>
    </citation>
    <scope>NUCLEOTIDE SEQUENCE</scope>
</reference>
<comment type="caution">
    <text evidence="6">The sequence shown here is derived from an EMBL/GenBank/DDBJ whole genome shotgun (WGS) entry which is preliminary data.</text>
</comment>
<dbReference type="PANTHER" id="PTHR43829">
    <property type="entry name" value="AQUAPORIN OR AQUAGLYCEROPORIN RELATED"/>
    <property type="match status" value="1"/>
</dbReference>
<dbReference type="InterPro" id="IPR022357">
    <property type="entry name" value="MIP_CS"/>
</dbReference>
<comment type="similarity">
    <text evidence="1">Belongs to the MIP/aquaporin (TC 1.A.8) family.</text>
</comment>
<dbReference type="PROSITE" id="PS00221">
    <property type="entry name" value="MIP"/>
    <property type="match status" value="1"/>
</dbReference>
<dbReference type="PANTHER" id="PTHR43829:SF9">
    <property type="entry name" value="AQUAPORIN-9"/>
    <property type="match status" value="1"/>
</dbReference>
<dbReference type="GO" id="GO:0016323">
    <property type="term" value="C:basolateral plasma membrane"/>
    <property type="evidence" value="ECO:0007669"/>
    <property type="project" value="TreeGrafter"/>
</dbReference>
<dbReference type="OrthoDB" id="3222at2759"/>
<keyword evidence="2" id="KW-0813">Transport</keyword>
<feature type="transmembrane region" description="Helical" evidence="5">
    <location>
        <begin position="103"/>
        <end position="125"/>
    </location>
</feature>
<evidence type="ECO:0000256" key="4">
    <source>
        <dbReference type="SAM" id="MobiDB-lite"/>
    </source>
</evidence>
<feature type="compositionally biased region" description="Polar residues" evidence="4">
    <location>
        <begin position="301"/>
        <end position="315"/>
    </location>
</feature>
<feature type="transmembrane region" description="Helical" evidence="5">
    <location>
        <begin position="236"/>
        <end position="258"/>
    </location>
</feature>
<feature type="compositionally biased region" description="Polar residues" evidence="4">
    <location>
        <begin position="323"/>
        <end position="342"/>
    </location>
</feature>
<dbReference type="Pfam" id="PF00230">
    <property type="entry name" value="MIP"/>
    <property type="match status" value="1"/>
</dbReference>
<evidence type="ECO:0008006" key="8">
    <source>
        <dbReference type="Google" id="ProtNLM"/>
    </source>
</evidence>
<keyword evidence="5" id="KW-0812">Transmembrane</keyword>
<keyword evidence="7" id="KW-1185">Reference proteome</keyword>
<evidence type="ECO:0000256" key="5">
    <source>
        <dbReference type="SAM" id="Phobius"/>
    </source>
</evidence>
<dbReference type="EMBL" id="CAJVCH010489549">
    <property type="protein sequence ID" value="CAG7820770.1"/>
    <property type="molecule type" value="Genomic_DNA"/>
</dbReference>
<feature type="transmembrane region" description="Helical" evidence="5">
    <location>
        <begin position="183"/>
        <end position="201"/>
    </location>
</feature>
<dbReference type="GO" id="GO:0015250">
    <property type="term" value="F:water channel activity"/>
    <property type="evidence" value="ECO:0007669"/>
    <property type="project" value="TreeGrafter"/>
</dbReference>
<dbReference type="GO" id="GO:0015254">
    <property type="term" value="F:glycerol channel activity"/>
    <property type="evidence" value="ECO:0007669"/>
    <property type="project" value="TreeGrafter"/>
</dbReference>
<organism evidence="6 7">
    <name type="scientific">Allacma fusca</name>
    <dbReference type="NCBI Taxonomy" id="39272"/>
    <lineage>
        <taxon>Eukaryota</taxon>
        <taxon>Metazoa</taxon>
        <taxon>Ecdysozoa</taxon>
        <taxon>Arthropoda</taxon>
        <taxon>Hexapoda</taxon>
        <taxon>Collembola</taxon>
        <taxon>Symphypleona</taxon>
        <taxon>Sminthuridae</taxon>
        <taxon>Allacma</taxon>
    </lineage>
</organism>
<keyword evidence="5" id="KW-0472">Membrane</keyword>
<evidence type="ECO:0000256" key="1">
    <source>
        <dbReference type="ARBA" id="ARBA00006175"/>
    </source>
</evidence>
<keyword evidence="5" id="KW-1133">Transmembrane helix</keyword>
<gene>
    <name evidence="6" type="ORF">AFUS01_LOCUS31142</name>
</gene>
<feature type="transmembrane region" description="Helical" evidence="5">
    <location>
        <begin position="27"/>
        <end position="49"/>
    </location>
</feature>
<feature type="transmembrane region" description="Helical" evidence="5">
    <location>
        <begin position="61"/>
        <end position="82"/>
    </location>
</feature>
<dbReference type="Proteomes" id="UP000708208">
    <property type="component" value="Unassembled WGS sequence"/>
</dbReference>
<dbReference type="AlphaFoldDB" id="A0A8J2KT02"/>
<evidence type="ECO:0000256" key="2">
    <source>
        <dbReference type="ARBA" id="ARBA00022448"/>
    </source>
</evidence>
<accession>A0A8J2KT02</accession>
<sequence length="342" mass="36695">MSQKGTTPFQEFARKRMRIENSYIKEAISEFLASLIVCVFAVAAVTQHILQPGNDSMQPALGGVLGLMIAILVCGGISGPHLNPAVTLGLAIAGHLSWAKVPVYFVAQIFGGFVGAGLAAANYYWVGHGKFTEVIPAGAFAHITTETPVANGILDQTIGTAILLMTVLAVIDKRNMEVPKHLIPLYLALTVAALLFCFGYNSGSPLNPARDLGPRLMAIAIGYSVDEVFTPGGQQWWTVGFFGPLIGGAIGSVMYIVLIGAHLKDTEEEALEKKNTQFSSQFQPQRQPSQMYQSGGPVFNGGSNMQRNQGRNGPSNYPYDMNGNMSPNQYQFRGGANTKSYA</sequence>
<comment type="function">
    <text evidence="3">Aquaglyceroporin that may modulate the water content and osmolytes during anhydrobiosis.</text>
</comment>
<feature type="compositionally biased region" description="Low complexity" evidence="4">
    <location>
        <begin position="277"/>
        <end position="294"/>
    </location>
</feature>
<evidence type="ECO:0000256" key="3">
    <source>
        <dbReference type="ARBA" id="ARBA00045280"/>
    </source>
</evidence>
<dbReference type="InterPro" id="IPR050363">
    <property type="entry name" value="MIP/Aquaporin"/>
</dbReference>